<dbReference type="Gene3D" id="3.40.366.10">
    <property type="entry name" value="Malonyl-Coenzyme A Acyl Carrier Protein, domain 2"/>
    <property type="match status" value="1"/>
</dbReference>
<protein>
    <submittedName>
        <fullName evidence="3">Type I Iterative PKS</fullName>
    </submittedName>
</protein>
<feature type="domain" description="Ketosynthase family 3 (KS3)" evidence="2">
    <location>
        <begin position="6"/>
        <end position="420"/>
    </location>
</feature>
<dbReference type="CDD" id="cd00833">
    <property type="entry name" value="PKS"/>
    <property type="match status" value="1"/>
</dbReference>
<dbReference type="Gene3D" id="3.30.70.3290">
    <property type="match status" value="1"/>
</dbReference>
<evidence type="ECO:0000313" key="4">
    <source>
        <dbReference type="Proteomes" id="UP001161017"/>
    </source>
</evidence>
<dbReference type="GO" id="GO:0044550">
    <property type="term" value="P:secondary metabolite biosynthetic process"/>
    <property type="evidence" value="ECO:0007669"/>
    <property type="project" value="TreeGrafter"/>
</dbReference>
<dbReference type="Pfam" id="PF16197">
    <property type="entry name" value="KAsynt_C_assoc"/>
    <property type="match status" value="1"/>
</dbReference>
<dbReference type="Proteomes" id="UP001161017">
    <property type="component" value="Unassembled WGS sequence"/>
</dbReference>
<evidence type="ECO:0000256" key="1">
    <source>
        <dbReference type="ARBA" id="ARBA00023268"/>
    </source>
</evidence>
<dbReference type="InterPro" id="IPR016039">
    <property type="entry name" value="Thiolase-like"/>
</dbReference>
<dbReference type="InterPro" id="IPR014043">
    <property type="entry name" value="Acyl_transferase_dom"/>
</dbReference>
<dbReference type="SUPFAM" id="SSF52151">
    <property type="entry name" value="FabD/lysophospholipase-like"/>
    <property type="match status" value="1"/>
</dbReference>
<dbReference type="AlphaFoldDB" id="A0AA43QS73"/>
<dbReference type="InterPro" id="IPR001227">
    <property type="entry name" value="Ac_transferase_dom_sf"/>
</dbReference>
<dbReference type="InterPro" id="IPR016035">
    <property type="entry name" value="Acyl_Trfase/lysoPLipase"/>
</dbReference>
<reference evidence="3" key="1">
    <citation type="journal article" date="2023" name="Genome Biol. Evol.">
        <title>First Whole Genome Sequence and Flow Cytometry Genome Size Data for the Lichen-Forming Fungus Ramalina farinacea (Ascomycota).</title>
        <authorList>
            <person name="Llewellyn T."/>
            <person name="Mian S."/>
            <person name="Hill R."/>
            <person name="Leitch I.J."/>
            <person name="Gaya E."/>
        </authorList>
    </citation>
    <scope>NUCLEOTIDE SEQUENCE</scope>
    <source>
        <strain evidence="3">LIQ254RAFAR</strain>
    </source>
</reference>
<organism evidence="3 4">
    <name type="scientific">Ramalina farinacea</name>
    <dbReference type="NCBI Taxonomy" id="258253"/>
    <lineage>
        <taxon>Eukaryota</taxon>
        <taxon>Fungi</taxon>
        <taxon>Dikarya</taxon>
        <taxon>Ascomycota</taxon>
        <taxon>Pezizomycotina</taxon>
        <taxon>Lecanoromycetes</taxon>
        <taxon>OSLEUM clade</taxon>
        <taxon>Lecanoromycetidae</taxon>
        <taxon>Lecanorales</taxon>
        <taxon>Lecanorineae</taxon>
        <taxon>Ramalinaceae</taxon>
        <taxon>Ramalina</taxon>
    </lineage>
</organism>
<dbReference type="SUPFAM" id="SSF53901">
    <property type="entry name" value="Thiolase-like"/>
    <property type="match status" value="1"/>
</dbReference>
<dbReference type="SMART" id="SM00827">
    <property type="entry name" value="PKS_AT"/>
    <property type="match status" value="1"/>
</dbReference>
<dbReference type="PROSITE" id="PS52004">
    <property type="entry name" value="KS3_2"/>
    <property type="match status" value="1"/>
</dbReference>
<keyword evidence="1" id="KW-0511">Multifunctional enzyme</keyword>
<dbReference type="InterPro" id="IPR020841">
    <property type="entry name" value="PKS_Beta-ketoAc_synthase_dom"/>
</dbReference>
<dbReference type="SMART" id="SM00825">
    <property type="entry name" value="PKS_KS"/>
    <property type="match status" value="1"/>
</dbReference>
<comment type="caution">
    <text evidence="3">The sequence shown here is derived from an EMBL/GenBank/DDBJ whole genome shotgun (WGS) entry which is preliminary data.</text>
</comment>
<dbReference type="GO" id="GO:0006633">
    <property type="term" value="P:fatty acid biosynthetic process"/>
    <property type="evidence" value="ECO:0007669"/>
    <property type="project" value="TreeGrafter"/>
</dbReference>
<keyword evidence="4" id="KW-1185">Reference proteome</keyword>
<dbReference type="InterPro" id="IPR014031">
    <property type="entry name" value="Ketoacyl_synth_C"/>
</dbReference>
<dbReference type="Pfam" id="PF00109">
    <property type="entry name" value="ketoacyl-synt"/>
    <property type="match status" value="1"/>
</dbReference>
<evidence type="ECO:0000313" key="3">
    <source>
        <dbReference type="EMBL" id="MDI1490749.1"/>
    </source>
</evidence>
<gene>
    <name evidence="3" type="ORF">OHK93_001953</name>
</gene>
<name>A0AA43QS73_9LECA</name>
<proteinExistence type="predicted"/>
<accession>A0AA43QS73</accession>
<dbReference type="PANTHER" id="PTHR43775:SF22">
    <property type="entry name" value="SYNTHASE, PUTATIVE (JCVI)-RELATED"/>
    <property type="match status" value="1"/>
</dbReference>
<dbReference type="Pfam" id="PF00698">
    <property type="entry name" value="Acyl_transf_1"/>
    <property type="match status" value="1"/>
</dbReference>
<dbReference type="PANTHER" id="PTHR43775">
    <property type="entry name" value="FATTY ACID SYNTHASE"/>
    <property type="match status" value="1"/>
</dbReference>
<dbReference type="GO" id="GO:0004312">
    <property type="term" value="F:fatty acid synthase activity"/>
    <property type="evidence" value="ECO:0007669"/>
    <property type="project" value="TreeGrafter"/>
</dbReference>
<dbReference type="Pfam" id="PF02801">
    <property type="entry name" value="Ketoacyl-synt_C"/>
    <property type="match status" value="1"/>
</dbReference>
<evidence type="ECO:0000259" key="2">
    <source>
        <dbReference type="PROSITE" id="PS52004"/>
    </source>
</evidence>
<sequence length="878" mass="95754">MPSRADDQIAIIGIGCRFPGTVNNPQDLWDLLERGHNTWTEVPAERFNGTAFCHPDASHSGTHIHGGGHFLTQKIDAFDAQFFDISAIEAHTIDPQQRLLLETTYEALESGGQTWEAICGSNTSVYVAASASDYDRNAYKDPESLSRYHLTGNGQAIISNRLSYVFDLHGSSMTLDTGYSGGIVALHQACQSLRTNESDMAIVGGANLILSPDHMISVTKSYAFEAHGPGFGRGEGIATIILKRLNDALGNEDPIRAVIRATGINQDGRTAGLTKPSSQAQAELHRSVFASSTLCPQDIGYVEAHGTGTVAGDLAETEAISEVYQTSPEHPLYVGSIKSNLGHLEATSGLASLIKAILILEKKLIPPNVDFGDPKPSLELAKRGLIVQNEPVTWSKAGTARISVNSFGYGGTNGVVILEQAPSPVERILNEIDGPNPPYLFVLSASSRSSVKPMLKQLGDWLSTHKDHFADLSHTLISRRSLLSWRFGMVASPHQELLANLADNSEVSSMSKAADSVKIGFVFTGQGAQWYAMGRELFLHCRLYRGSIKTSDAMLSELGADWTLSEELQRKESESRINDSAIAQPAVTALQIALVDLLQEIGIRPQIVIGHSSGEIAAAYAAGILSQRAAIEISYHRGVISSTYRQQMGPQKGAMIVTEISEADSLQFISQLKQGRVDIACTNSPTSTTISGDEAAIDELQELLDASSTGYWRLPIDVAYHSHRMKIVSDQYLNLLNRFGRRLTYDLERGYPSKNVKYISSATANEKTTDFGPAYWVENLISKVRFYEGIERYCDASLGEQNTHNIMIEIGPLGAFSRIIQQTTQSLPNVFDYTYTTTLRKGIDAVRSMLELASKLFELGAPIDLLATEDLLIPKQKR</sequence>
<dbReference type="Gene3D" id="3.40.47.10">
    <property type="match status" value="1"/>
</dbReference>
<dbReference type="InterPro" id="IPR014030">
    <property type="entry name" value="Ketoacyl_synth_N"/>
</dbReference>
<dbReference type="InterPro" id="IPR032821">
    <property type="entry name" value="PKS_assoc"/>
</dbReference>
<dbReference type="EMBL" id="JAPUFD010000012">
    <property type="protein sequence ID" value="MDI1490749.1"/>
    <property type="molecule type" value="Genomic_DNA"/>
</dbReference>
<dbReference type="InterPro" id="IPR016036">
    <property type="entry name" value="Malonyl_transacylase_ACP-bd"/>
</dbReference>
<dbReference type="SUPFAM" id="SSF55048">
    <property type="entry name" value="Probable ACP-binding domain of malonyl-CoA ACP transacylase"/>
    <property type="match status" value="1"/>
</dbReference>
<dbReference type="InterPro" id="IPR050091">
    <property type="entry name" value="PKS_NRPS_Biosynth_Enz"/>
</dbReference>